<organism evidence="1 2">
    <name type="scientific">Melastoma candidum</name>
    <dbReference type="NCBI Taxonomy" id="119954"/>
    <lineage>
        <taxon>Eukaryota</taxon>
        <taxon>Viridiplantae</taxon>
        <taxon>Streptophyta</taxon>
        <taxon>Embryophyta</taxon>
        <taxon>Tracheophyta</taxon>
        <taxon>Spermatophyta</taxon>
        <taxon>Magnoliopsida</taxon>
        <taxon>eudicotyledons</taxon>
        <taxon>Gunneridae</taxon>
        <taxon>Pentapetalae</taxon>
        <taxon>rosids</taxon>
        <taxon>malvids</taxon>
        <taxon>Myrtales</taxon>
        <taxon>Melastomataceae</taxon>
        <taxon>Melastomatoideae</taxon>
        <taxon>Melastomateae</taxon>
        <taxon>Melastoma</taxon>
    </lineage>
</organism>
<keyword evidence="2" id="KW-1185">Reference proteome</keyword>
<sequence>MINGERAREEASRVDSHSPDRADDLRDSKSDGGKESLPWYSSCEDPELERYTRENSVMGTPSLCSCSSVVNYGDCLGKSEFGSSRSMGLVNDGGLDGFSLGDRKAIKMNADDSSVSRIDPRLKDNCSGDSKEKKPSDREEIAWSVIKFNGESWSKEDEREDLSPNGRSEDEKSMYGERLEDEGKIDFTYSINTIQNSGKTDYYNPLLMNSSVAFGSNDWDDFTLETAENSGDGLIFEEFQRKREVSYHTMDDSPEDLCIPFEEPHYEETSNTSGVSAVDPKVENSTMRNSPFLGKGTNQVLHVEDEKGNKDTPLTSSNEHAIIDESEEYLNGCSITNVFEPGQDSITDISQQKPDFQLDLANKVGDEQHSFSSTEKLTGIKDGLDLEAKYLEDIADPLYLQDDVKSHHYPKATEIKNSELQDDAVMSSSTTAIMTSHHSSKVKDLAFSADIFEDQISQEEAKAVELNGYIDDVINDMEEILLDVGESPRLQKDQKLSRSQLGLASRDAGSTASTSGNEDAVDVIDEKMLRIDGVEVIGARQKKGEVSLSERLVGVKEYTVYRIKVWGGDHNWEVERRYRDFLTLHRQMKALFSDEGWVLPPPWSVVDKESRKIFGSASPDVVAERSEIIQECLRSIIHSSSFTDLSPCFIWFLSPEESNSSLSDSRGLIRQSTFSSTGTDVEILSPLGKTIPLIVEVRPQKSLKQLLDAQHSRCAGCHRHFDDSKTLMRDFMQILGWGKPRVCEYTGQLFCSVCHTNETTVLPARVLHYWDFTEYPVCQLSKSYLDSINDQPMLCIGAVNPFLFSRVPAILHVMNLRKKIGSMLPCIRCPFRLSVNRGLGSRKYLLESDDFFALRDLIDLSKGPFAALPVMLETVSKKIREHIMERCLICCDLGVPCGAKQACADPSSLIFPFQENELEKCRYCQAVYHQKCFEDLGKCSCQSETETAEALSSQRRNDNSSADDASGVQDLQLRSSGSILPSELLSTLFHKTMSGTAKRQREGDNVLVMGSLPSTSL</sequence>
<proteinExistence type="predicted"/>
<comment type="caution">
    <text evidence="1">The sequence shown here is derived from an EMBL/GenBank/DDBJ whole genome shotgun (WGS) entry which is preliminary data.</text>
</comment>
<evidence type="ECO:0000313" key="1">
    <source>
        <dbReference type="EMBL" id="KAI4303847.1"/>
    </source>
</evidence>
<gene>
    <name evidence="1" type="ORF">MLD38_039436</name>
</gene>
<name>A0ACB9L3A4_9MYRT</name>
<protein>
    <submittedName>
        <fullName evidence="1">Uncharacterized protein</fullName>
    </submittedName>
</protein>
<dbReference type="Proteomes" id="UP001057402">
    <property type="component" value="Chromosome 12"/>
</dbReference>
<evidence type="ECO:0000313" key="2">
    <source>
        <dbReference type="Proteomes" id="UP001057402"/>
    </source>
</evidence>
<reference evidence="2" key="1">
    <citation type="journal article" date="2023" name="Front. Plant Sci.">
        <title>Chromosomal-level genome assembly of Melastoma candidum provides insights into trichome evolution.</title>
        <authorList>
            <person name="Zhong Y."/>
            <person name="Wu W."/>
            <person name="Sun C."/>
            <person name="Zou P."/>
            <person name="Liu Y."/>
            <person name="Dai S."/>
            <person name="Zhou R."/>
        </authorList>
    </citation>
    <scope>NUCLEOTIDE SEQUENCE [LARGE SCALE GENOMIC DNA]</scope>
</reference>
<dbReference type="EMBL" id="CM042891">
    <property type="protein sequence ID" value="KAI4303847.1"/>
    <property type="molecule type" value="Genomic_DNA"/>
</dbReference>
<accession>A0ACB9L3A4</accession>